<dbReference type="Proteomes" id="UP000277871">
    <property type="component" value="Unassembled WGS sequence"/>
</dbReference>
<dbReference type="RefSeq" id="WP_121865196.1">
    <property type="nucleotide sequence ID" value="NZ_RDEX01000003.1"/>
</dbReference>
<dbReference type="GO" id="GO:0016747">
    <property type="term" value="F:acyltransferase activity, transferring groups other than amino-acyl groups"/>
    <property type="evidence" value="ECO:0007669"/>
    <property type="project" value="TreeGrafter"/>
</dbReference>
<reference evidence="2 3" key="1">
    <citation type="submission" date="2018-10" db="EMBL/GenBank/DDBJ databases">
        <title>Kocuria tytonicola, new bacteria from the preen glands of American barn owls (Tyto furcata).</title>
        <authorList>
            <person name="Braun M.S."/>
            <person name="Wang E."/>
            <person name="Zimmermann S."/>
            <person name="Boutin S."/>
            <person name="Wagner H."/>
            <person name="Wink M."/>
        </authorList>
    </citation>
    <scope>NUCLEOTIDE SEQUENCE [LARGE SCALE GENOMIC DNA]</scope>
    <source>
        <strain evidence="2 3">473</strain>
    </source>
</reference>
<dbReference type="InterPro" id="IPR000801">
    <property type="entry name" value="Esterase-like"/>
</dbReference>
<protein>
    <submittedName>
        <fullName evidence="2">Esterase</fullName>
    </submittedName>
</protein>
<comment type="caution">
    <text evidence="2">The sequence shown here is derived from an EMBL/GenBank/DDBJ whole genome shotgun (WGS) entry which is preliminary data.</text>
</comment>
<dbReference type="InterPro" id="IPR029058">
    <property type="entry name" value="AB_hydrolase_fold"/>
</dbReference>
<dbReference type="Gene3D" id="3.40.50.1820">
    <property type="entry name" value="alpha/beta hydrolase"/>
    <property type="match status" value="1"/>
</dbReference>
<dbReference type="PROSITE" id="PS51257">
    <property type="entry name" value="PROKAR_LIPOPROTEIN"/>
    <property type="match status" value="1"/>
</dbReference>
<name>A0A3L9L1A5_9MICC</name>
<dbReference type="SUPFAM" id="SSF53474">
    <property type="entry name" value="alpha/beta-Hydrolases"/>
    <property type="match status" value="1"/>
</dbReference>
<dbReference type="EMBL" id="RDEX01000003">
    <property type="protein sequence ID" value="RLY91749.1"/>
    <property type="molecule type" value="Genomic_DNA"/>
</dbReference>
<dbReference type="PANTHER" id="PTHR48098:SF1">
    <property type="entry name" value="DIACYLGLYCEROL ACYLTRANSFERASE_MYCOLYLTRANSFERASE AG85A"/>
    <property type="match status" value="1"/>
</dbReference>
<accession>A0A3L9L1A5</accession>
<gene>
    <name evidence="2" type="ORF">EAE32_10090</name>
</gene>
<evidence type="ECO:0000313" key="2">
    <source>
        <dbReference type="EMBL" id="RLY91749.1"/>
    </source>
</evidence>
<dbReference type="PANTHER" id="PTHR48098">
    <property type="entry name" value="ENTEROCHELIN ESTERASE-RELATED"/>
    <property type="match status" value="1"/>
</dbReference>
<proteinExistence type="predicted"/>
<evidence type="ECO:0000313" key="3">
    <source>
        <dbReference type="Proteomes" id="UP000277871"/>
    </source>
</evidence>
<dbReference type="AlphaFoldDB" id="A0A3L9L1A5"/>
<dbReference type="InterPro" id="IPR050583">
    <property type="entry name" value="Mycobacterial_A85_antigen"/>
</dbReference>
<sequence>MREYAGGSAGPRAATLRGLATGLLVVSLVTGCGMGGGSNGGGSGSGATFDSQAVKNAGFADPEALRQEDHGITVTGAWSLSERAVDLTVETDAVSPDALGGRKSVVVIAPENFDPSKKYPVVYMLPGSSSPDASALQWYETGKAEQVTQGLPVITVIMSGGQQGWYTDWATQDAVTQNWESFHVKEMLPWVDSHLPTAADRDHRVILGNSMGGYGAIRYAEERPDLFGEAISLSGLLDLSSDAAKNNLVEASRQATGEPDAVFGDGRTTTQEQWQAHDPLTQSPRLKDVHVQLFAGRGNGQEGDIEPALRDTTATFARELDSQGIPRQYTEYGRVGDCDGGHIFECWSPAAVVALGRWAQRTGIKPTSARPSVAPEFKDVTSGSSS</sequence>
<dbReference type="Pfam" id="PF00756">
    <property type="entry name" value="Esterase"/>
    <property type="match status" value="1"/>
</dbReference>
<evidence type="ECO:0000256" key="1">
    <source>
        <dbReference type="SAM" id="MobiDB-lite"/>
    </source>
</evidence>
<feature type="region of interest" description="Disordered" evidence="1">
    <location>
        <begin position="365"/>
        <end position="386"/>
    </location>
</feature>
<organism evidence="2 3">
    <name type="scientific">Kocuria tytonicola</name>
    <dbReference type="NCBI Taxonomy" id="2055946"/>
    <lineage>
        <taxon>Bacteria</taxon>
        <taxon>Bacillati</taxon>
        <taxon>Actinomycetota</taxon>
        <taxon>Actinomycetes</taxon>
        <taxon>Micrococcales</taxon>
        <taxon>Micrococcaceae</taxon>
        <taxon>Kocuria</taxon>
    </lineage>
</organism>
<keyword evidence="3" id="KW-1185">Reference proteome</keyword>